<dbReference type="InterPro" id="IPR011556">
    <property type="entry name" value="Glut_cys_lig_pln_type"/>
</dbReference>
<comment type="function">
    <text evidence="10">Catalyzes the synthesis of gamma-glutamylcysteine (gamma-GC).</text>
</comment>
<keyword evidence="6 10" id="KW-0547">Nucleotide-binding</keyword>
<dbReference type="PROSITE" id="PS50096">
    <property type="entry name" value="IQ"/>
    <property type="match status" value="1"/>
</dbReference>
<dbReference type="PANTHER" id="PTHR34378">
    <property type="entry name" value="GLUTAMATE--CYSTEINE LIGASE, CHLOROPLASTIC"/>
    <property type="match status" value="1"/>
</dbReference>
<accession>A0A3D9Z0A1</accession>
<evidence type="ECO:0000256" key="8">
    <source>
        <dbReference type="ARBA" id="ARBA00022946"/>
    </source>
</evidence>
<organism evidence="11 12">
    <name type="scientific">Methylovirgula ligni</name>
    <dbReference type="NCBI Taxonomy" id="569860"/>
    <lineage>
        <taxon>Bacteria</taxon>
        <taxon>Pseudomonadati</taxon>
        <taxon>Pseudomonadota</taxon>
        <taxon>Alphaproteobacteria</taxon>
        <taxon>Hyphomicrobiales</taxon>
        <taxon>Beijerinckiaceae</taxon>
        <taxon>Methylovirgula</taxon>
    </lineage>
</organism>
<evidence type="ECO:0000256" key="3">
    <source>
        <dbReference type="ARBA" id="ARBA00011153"/>
    </source>
</evidence>
<gene>
    <name evidence="11" type="ORF">DES32_1696</name>
</gene>
<proteinExistence type="inferred from homology"/>
<comment type="similarity">
    <text evidence="2">Belongs to the carboxylate-amine ligase family. Glutamate--cysteine ligase type 2 subfamily.</text>
</comment>
<sequence>MARDVSDPTPVTSRDQLVAWSEAGARPPAEFRIGTEHEKLPFYRADLRPVPYAGRGAQGGIRALLEGMQRELGWAPIIEEGHIIGLYDEANGAISLEPGGQFELSGAPRPNAHATKAEFDWYFAALRKVSAPLGIGFLDLGMSPKRTRAEAPMMPKQRYEIMARYMPKVGTLGLDMMFRTCTVQTNFDFSSEADMVKKLRVALALQPVITALFANSPFTDGKLNGYLSMRSEIWRHTDAARTGMLPFAFEPGMGFERYVDYALDVPMYFVKRGERYHDVAGASFRDLLAGRLAALPGEHATLADWANHLSTIFPEVRLKRYLEMRGADAGPQTFLTALPALCLGLFYDTQALDSAWEIVKGWSAAEREALRAEVPRLGLAAKIADRPLREIAQEVLALVRGGLARRAIRDEKGQDETVFLQPLEAVASGKSQAESLIHLFKTKWNTSVDPAFTECAF</sequence>
<evidence type="ECO:0000256" key="5">
    <source>
        <dbReference type="ARBA" id="ARBA00022684"/>
    </source>
</evidence>
<name>A0A3D9Z0A1_9HYPH</name>
<comment type="pathway">
    <text evidence="1">Sulfur metabolism; glutathione biosynthesis; glutathione from L-cysteine and L-glutamate: step 1/2.</text>
</comment>
<dbReference type="InterPro" id="IPR035434">
    <property type="entry name" value="GCL_bact_plant"/>
</dbReference>
<keyword evidence="5" id="KW-0317">Glutathione biosynthesis</keyword>
<reference evidence="11 12" key="1">
    <citation type="submission" date="2018-08" db="EMBL/GenBank/DDBJ databases">
        <title>Genomic Encyclopedia of Type Strains, Phase IV (KMG-IV): sequencing the most valuable type-strain genomes for metagenomic binning, comparative biology and taxonomic classification.</title>
        <authorList>
            <person name="Goeker M."/>
        </authorList>
    </citation>
    <scope>NUCLEOTIDE SEQUENCE [LARGE SCALE GENOMIC DNA]</scope>
    <source>
        <strain evidence="11 12">BW863</strain>
    </source>
</reference>
<dbReference type="Pfam" id="PF04107">
    <property type="entry name" value="GCS2"/>
    <property type="match status" value="1"/>
</dbReference>
<evidence type="ECO:0000256" key="1">
    <source>
        <dbReference type="ARBA" id="ARBA00005006"/>
    </source>
</evidence>
<evidence type="ECO:0000256" key="10">
    <source>
        <dbReference type="PIRNR" id="PIRNR017901"/>
    </source>
</evidence>
<evidence type="ECO:0000256" key="6">
    <source>
        <dbReference type="ARBA" id="ARBA00022741"/>
    </source>
</evidence>
<keyword evidence="12" id="KW-1185">Reference proteome</keyword>
<dbReference type="SUPFAM" id="SSF55931">
    <property type="entry name" value="Glutamine synthetase/guanido kinase"/>
    <property type="match status" value="1"/>
</dbReference>
<dbReference type="RefSeq" id="WP_115836181.1">
    <property type="nucleotide sequence ID" value="NZ_CP025086.1"/>
</dbReference>
<dbReference type="AlphaFoldDB" id="A0A3D9Z0A1"/>
<dbReference type="PANTHER" id="PTHR34378:SF1">
    <property type="entry name" value="GLUTAMATE--CYSTEINE LIGASE, CHLOROPLASTIC"/>
    <property type="match status" value="1"/>
</dbReference>
<comment type="similarity">
    <text evidence="10">Belongs to the glutamate--cysteine ligase type 2 family. EgtA subfamily.</text>
</comment>
<dbReference type="InterPro" id="IPR014746">
    <property type="entry name" value="Gln_synth/guanido_kin_cat_dom"/>
</dbReference>
<evidence type="ECO:0000256" key="4">
    <source>
        <dbReference type="ARBA" id="ARBA00022598"/>
    </source>
</evidence>
<dbReference type="GO" id="GO:0005524">
    <property type="term" value="F:ATP binding"/>
    <property type="evidence" value="ECO:0007669"/>
    <property type="project" value="UniProtKB-UniRule"/>
</dbReference>
<dbReference type="EC" id="6.3.2.2" evidence="10"/>
<keyword evidence="8" id="KW-0809">Transit peptide</keyword>
<dbReference type="InterPro" id="IPR006336">
    <property type="entry name" value="GCS2"/>
</dbReference>
<comment type="catalytic activity">
    <reaction evidence="10">
        <text>L-cysteine + L-glutamate + ATP = gamma-L-glutamyl-L-cysteine + ADP + phosphate + H(+)</text>
        <dbReference type="Rhea" id="RHEA:13285"/>
        <dbReference type="ChEBI" id="CHEBI:15378"/>
        <dbReference type="ChEBI" id="CHEBI:29985"/>
        <dbReference type="ChEBI" id="CHEBI:30616"/>
        <dbReference type="ChEBI" id="CHEBI:35235"/>
        <dbReference type="ChEBI" id="CHEBI:43474"/>
        <dbReference type="ChEBI" id="CHEBI:58173"/>
        <dbReference type="ChEBI" id="CHEBI:456216"/>
        <dbReference type="EC" id="6.3.2.2"/>
    </reaction>
</comment>
<dbReference type="EMBL" id="QUMO01000002">
    <property type="protein sequence ID" value="REF88055.1"/>
    <property type="molecule type" value="Genomic_DNA"/>
</dbReference>
<dbReference type="OrthoDB" id="9780152at2"/>
<comment type="subunit">
    <text evidence="3">Homodimer or monomer when oxidized or reduced, respectively.</text>
</comment>
<dbReference type="Gene3D" id="3.30.590.20">
    <property type="match status" value="1"/>
</dbReference>
<evidence type="ECO:0000313" key="11">
    <source>
        <dbReference type="EMBL" id="REF88055.1"/>
    </source>
</evidence>
<keyword evidence="7 10" id="KW-0067">ATP-binding</keyword>
<evidence type="ECO:0000256" key="7">
    <source>
        <dbReference type="ARBA" id="ARBA00022840"/>
    </source>
</evidence>
<dbReference type="GO" id="GO:0006750">
    <property type="term" value="P:glutathione biosynthetic process"/>
    <property type="evidence" value="ECO:0007669"/>
    <property type="project" value="UniProtKB-UniRule"/>
</dbReference>
<dbReference type="PIRSF" id="PIRSF017901">
    <property type="entry name" value="GCL"/>
    <property type="match status" value="1"/>
</dbReference>
<comment type="caution">
    <text evidence="11">The sequence shown here is derived from an EMBL/GenBank/DDBJ whole genome shotgun (WGS) entry which is preliminary data.</text>
</comment>
<keyword evidence="4 10" id="KW-0436">Ligase</keyword>
<evidence type="ECO:0000256" key="9">
    <source>
        <dbReference type="ARBA" id="ARBA00023157"/>
    </source>
</evidence>
<keyword evidence="9" id="KW-1015">Disulfide bond</keyword>
<protein>
    <recommendedName>
        <fullName evidence="10">Glutamate--cysteine ligase</fullName>
        <ecNumber evidence="10">6.3.2.2</ecNumber>
    </recommendedName>
</protein>
<dbReference type="NCBIfam" id="TIGR01436">
    <property type="entry name" value="glu_cys_lig_pln"/>
    <property type="match status" value="1"/>
</dbReference>
<evidence type="ECO:0000256" key="2">
    <source>
        <dbReference type="ARBA" id="ARBA00010253"/>
    </source>
</evidence>
<dbReference type="GO" id="GO:0004357">
    <property type="term" value="F:glutamate-cysteine ligase activity"/>
    <property type="evidence" value="ECO:0007669"/>
    <property type="project" value="UniProtKB-UniRule"/>
</dbReference>
<evidence type="ECO:0000313" key="12">
    <source>
        <dbReference type="Proteomes" id="UP000256900"/>
    </source>
</evidence>
<dbReference type="Proteomes" id="UP000256900">
    <property type="component" value="Unassembled WGS sequence"/>
</dbReference>